<protein>
    <submittedName>
        <fullName evidence="1">DNA-binding response regulator</fullName>
    </submittedName>
</protein>
<dbReference type="Proteomes" id="UP001623660">
    <property type="component" value="Unassembled WGS sequence"/>
</dbReference>
<keyword evidence="2" id="KW-1185">Reference proteome</keyword>
<proteinExistence type="predicted"/>
<keyword evidence="1" id="KW-0238">DNA-binding</keyword>
<organism evidence="1 2">
    <name type="scientific">Candidatus Clostridium eludens</name>
    <dbReference type="NCBI Taxonomy" id="3381663"/>
    <lineage>
        <taxon>Bacteria</taxon>
        <taxon>Bacillati</taxon>
        <taxon>Bacillota</taxon>
        <taxon>Clostridia</taxon>
        <taxon>Eubacteriales</taxon>
        <taxon>Clostridiaceae</taxon>
        <taxon>Clostridium</taxon>
    </lineage>
</organism>
<reference evidence="1 2" key="1">
    <citation type="submission" date="2024-11" db="EMBL/GenBank/DDBJ databases">
        <authorList>
            <person name="Heng Y.C."/>
            <person name="Lim A.C.H."/>
            <person name="Lee J.K.Y."/>
            <person name="Kittelmann S."/>
        </authorList>
    </citation>
    <scope>NUCLEOTIDE SEQUENCE [LARGE SCALE GENOMIC DNA]</scope>
    <source>
        <strain evidence="1 2">WILCCON 0269</strain>
    </source>
</reference>
<evidence type="ECO:0000313" key="2">
    <source>
        <dbReference type="Proteomes" id="UP001623660"/>
    </source>
</evidence>
<dbReference type="InterPro" id="IPR013324">
    <property type="entry name" value="RNA_pol_sigma_r3/r4-like"/>
</dbReference>
<dbReference type="EMBL" id="JBJHZX010000024">
    <property type="protein sequence ID" value="MFL0196988.1"/>
    <property type="molecule type" value="Genomic_DNA"/>
</dbReference>
<name>A0ABW8SP84_9CLOT</name>
<dbReference type="Gene3D" id="1.10.10.60">
    <property type="entry name" value="Homeodomain-like"/>
    <property type="match status" value="1"/>
</dbReference>
<accession>A0ABW8SP84</accession>
<comment type="caution">
    <text evidence="1">The sequence shown here is derived from an EMBL/GenBank/DDBJ whole genome shotgun (WGS) entry which is preliminary data.</text>
</comment>
<gene>
    <name evidence="1" type="ORF">ACJDU8_15685</name>
</gene>
<dbReference type="GO" id="GO:0003677">
    <property type="term" value="F:DNA binding"/>
    <property type="evidence" value="ECO:0007669"/>
    <property type="project" value="UniProtKB-KW"/>
</dbReference>
<dbReference type="RefSeq" id="WP_406793093.1">
    <property type="nucleotide sequence ID" value="NZ_JBJHZX010000024.1"/>
</dbReference>
<sequence length="128" mass="14962">MRAVIDKKQVENLYIEGFTDSEIARKLDCKKDTVKKCIQRNFGWLKASHRIAKTCRREAVRSVNYEANKYIGASAFIKKNRSVYKTNPDGDIVINKEVAPVVTWDTPERLSNEKEVNKIEHHLLEHWF</sequence>
<evidence type="ECO:0000313" key="1">
    <source>
        <dbReference type="EMBL" id="MFL0196988.1"/>
    </source>
</evidence>
<dbReference type="SUPFAM" id="SSF88659">
    <property type="entry name" value="Sigma3 and sigma4 domains of RNA polymerase sigma factors"/>
    <property type="match status" value="1"/>
</dbReference>